<evidence type="ECO:0000259" key="1">
    <source>
        <dbReference type="Pfam" id="PF04377"/>
    </source>
</evidence>
<dbReference type="SUPFAM" id="SSF55729">
    <property type="entry name" value="Acyl-CoA N-acyltransferases (Nat)"/>
    <property type="match status" value="1"/>
</dbReference>
<dbReference type="Proteomes" id="UP000034406">
    <property type="component" value="Unassembled WGS sequence"/>
</dbReference>
<dbReference type="AlphaFoldDB" id="A0A0G0JJ62"/>
<proteinExistence type="predicted"/>
<evidence type="ECO:0000313" key="2">
    <source>
        <dbReference type="EMBL" id="KKQ67768.1"/>
    </source>
</evidence>
<sequence length="201" mass="24066">MNQLNISNLYDIEVNYANGLLPQRNDKNLFYSESSCRSDLSRFSLSSENRRILKNTDQFTYQLIPISQFNFDINTQKTCYQWIKLLGWNFPISSVKNIFTNHIFNYVYIWKLDQKIVAYSVSYFSKNISHIAYVFYDPQYSHTNLPIRLVLQNIIDSHQKNLKYCYLGRFSEQIGFYKRNMPGFQYFDNGQWLPYNKSKQP</sequence>
<dbReference type="InterPro" id="IPR007472">
    <property type="entry name" value="N-end_Aminoacyl_Trfase_C"/>
</dbReference>
<dbReference type="Pfam" id="PF04377">
    <property type="entry name" value="ATE_C"/>
    <property type="match status" value="1"/>
</dbReference>
<evidence type="ECO:0000313" key="3">
    <source>
        <dbReference type="Proteomes" id="UP000034406"/>
    </source>
</evidence>
<feature type="domain" description="N-end rule aminoacyl transferase C-terminal" evidence="1">
    <location>
        <begin position="103"/>
        <end position="171"/>
    </location>
</feature>
<accession>A0A0G0JJ62</accession>
<organism evidence="2 3">
    <name type="scientific">Candidatus Shapirobacteria bacterium GW2011_GWE2_38_30</name>
    <dbReference type="NCBI Taxonomy" id="1618490"/>
    <lineage>
        <taxon>Bacteria</taxon>
        <taxon>Candidatus Shapironibacteriota</taxon>
    </lineage>
</organism>
<protein>
    <recommendedName>
        <fullName evidence="1">N-end rule aminoacyl transferase C-terminal domain-containing protein</fullName>
    </recommendedName>
</protein>
<gene>
    <name evidence="2" type="ORF">US90_C0031G0002</name>
</gene>
<comment type="caution">
    <text evidence="2">The sequence shown here is derived from an EMBL/GenBank/DDBJ whole genome shotgun (WGS) entry which is preliminary data.</text>
</comment>
<name>A0A0G0JJ62_9BACT</name>
<reference evidence="2 3" key="1">
    <citation type="journal article" date="2015" name="Nature">
        <title>rRNA introns, odd ribosomes, and small enigmatic genomes across a large radiation of phyla.</title>
        <authorList>
            <person name="Brown C.T."/>
            <person name="Hug L.A."/>
            <person name="Thomas B.C."/>
            <person name="Sharon I."/>
            <person name="Castelle C.J."/>
            <person name="Singh A."/>
            <person name="Wilkins M.J."/>
            <person name="Williams K.H."/>
            <person name="Banfield J.F."/>
        </authorList>
    </citation>
    <scope>NUCLEOTIDE SEQUENCE [LARGE SCALE GENOMIC DNA]</scope>
</reference>
<dbReference type="EMBL" id="LBUT01000031">
    <property type="protein sequence ID" value="KKQ67768.1"/>
    <property type="molecule type" value="Genomic_DNA"/>
</dbReference>
<dbReference type="InterPro" id="IPR016181">
    <property type="entry name" value="Acyl_CoA_acyltransferase"/>
</dbReference>
<dbReference type="STRING" id="1618490.US90_C0031G0002"/>
<dbReference type="GO" id="GO:0004057">
    <property type="term" value="F:arginyl-tRNA--protein transferase activity"/>
    <property type="evidence" value="ECO:0007669"/>
    <property type="project" value="InterPro"/>
</dbReference>